<proteinExistence type="predicted"/>
<dbReference type="AlphaFoldDB" id="J7RTJ7"/>
<dbReference type="GO" id="GO:0004806">
    <property type="term" value="F:triacylglycerol lipase activity"/>
    <property type="evidence" value="ECO:0007669"/>
    <property type="project" value="EnsemblFungi"/>
</dbReference>
<evidence type="ECO:0000313" key="2">
    <source>
        <dbReference type="EMBL" id="CCK68057.1"/>
    </source>
</evidence>
<dbReference type="GO" id="GO:0047372">
    <property type="term" value="F:monoacylglycerol lipase activity"/>
    <property type="evidence" value="ECO:0007669"/>
    <property type="project" value="TreeGrafter"/>
</dbReference>
<reference evidence="2 3" key="1">
    <citation type="journal article" date="2011" name="Proc. Natl. Acad. Sci. U.S.A.">
        <title>Evolutionary erosion of yeast sex chromosomes by mating-type switching accidents.</title>
        <authorList>
            <person name="Gordon J.L."/>
            <person name="Armisen D."/>
            <person name="Proux-Wera E."/>
            <person name="Oheigeartaigh S.S."/>
            <person name="Byrne K.P."/>
            <person name="Wolfe K.H."/>
        </authorList>
    </citation>
    <scope>NUCLEOTIDE SEQUENCE [LARGE SCALE GENOMIC DNA]</scope>
    <source>
        <strain evidence="3">ATCC MYA-139 / BCRC 22969 / CBS 8797 / CCRC 22969 / KCTC 17520 / NBRC 10181 / NCYC 3082</strain>
    </source>
</reference>
<dbReference type="OMA" id="YRKLWQF"/>
<dbReference type="PANTHER" id="PTHR43798">
    <property type="entry name" value="MONOACYLGLYCEROL LIPASE"/>
    <property type="match status" value="1"/>
</dbReference>
<dbReference type="GO" id="GO:0016020">
    <property type="term" value="C:membrane"/>
    <property type="evidence" value="ECO:0007669"/>
    <property type="project" value="TreeGrafter"/>
</dbReference>
<feature type="domain" description="AB hydrolase-1" evidence="1">
    <location>
        <begin position="86"/>
        <end position="342"/>
    </location>
</feature>
<dbReference type="EMBL" id="HE978314">
    <property type="protein sequence ID" value="CCK68057.1"/>
    <property type="molecule type" value="Genomic_DNA"/>
</dbReference>
<accession>J7RTJ7</accession>
<dbReference type="STRING" id="1071383.J7RTJ7"/>
<dbReference type="GO" id="GO:0046464">
    <property type="term" value="P:acylglycerol catabolic process"/>
    <property type="evidence" value="ECO:0007669"/>
    <property type="project" value="TreeGrafter"/>
</dbReference>
<dbReference type="HOGENOM" id="CLU_068926_0_0_1"/>
<gene>
    <name evidence="2" type="primary">KNAG0A03770</name>
    <name evidence="2" type="ordered locus">KNAG_0A03770</name>
</gene>
<dbReference type="InterPro" id="IPR029058">
    <property type="entry name" value="AB_hydrolase_fold"/>
</dbReference>
<protein>
    <recommendedName>
        <fullName evidence="1">AB hydrolase-1 domain-containing protein</fullName>
    </recommendedName>
</protein>
<dbReference type="KEGG" id="kng:KNAG_0A03770"/>
<reference evidence="3" key="2">
    <citation type="submission" date="2012-08" db="EMBL/GenBank/DDBJ databases">
        <title>Genome sequence of Kazachstania naganishii.</title>
        <authorList>
            <person name="Gordon J.L."/>
            <person name="Armisen D."/>
            <person name="Proux-Wera E."/>
            <person name="OhEigeartaigh S.S."/>
            <person name="Byrne K.P."/>
            <person name="Wolfe K.H."/>
        </authorList>
    </citation>
    <scope>NUCLEOTIDE SEQUENCE [LARGE SCALE GENOMIC DNA]</scope>
    <source>
        <strain evidence="3">ATCC MYA-139 / BCRC 22969 / CBS 8797 / CCRC 22969 / KCTC 17520 / NBRC 10181 / NCYC 3082</strain>
    </source>
</reference>
<dbReference type="Proteomes" id="UP000006310">
    <property type="component" value="Chromosome 1"/>
</dbReference>
<sequence length="356" mass="40514">MAEDLNRLVREACSLDGEIASGRTLEDIVSSYEDGPTLSSQITDPANAGDFRLNFISTHEQYCTVNGIKVRVCHNLSTANGKTLSIFIHGLGGSLDQFFPLLKLLDLSEKYFVAIDLPGFGKSDEHTDYPMIQVVKHIDAVISELLNEARLAFDTVRLIGHSMGCYLTLHFMTLFSKKYRIGKVVLLAPPKPEMIELNKDKRLVQVALNVLFRVPWVFSYYRTWFDQRKGLQSSGIQQFFRQSESEDSITSHYWKLFQFSNNVQIKSRTIVGYLLGWEPLNWEEIRKTIVFNDVSIYIFSGEMDKVTPIDSCKTVRDAFGKDCKVDFIQLPNCAHNICFDSPEQSTKAFLDSNVTE</sequence>
<evidence type="ECO:0000259" key="1">
    <source>
        <dbReference type="Pfam" id="PF00561"/>
    </source>
</evidence>
<dbReference type="SUPFAM" id="SSF53474">
    <property type="entry name" value="alpha/beta-Hydrolases"/>
    <property type="match status" value="1"/>
</dbReference>
<dbReference type="PANTHER" id="PTHR43798:SF5">
    <property type="entry name" value="MONOACYLGLYCEROL LIPASE ABHD6"/>
    <property type="match status" value="1"/>
</dbReference>
<dbReference type="GeneID" id="34523692"/>
<keyword evidence="3" id="KW-1185">Reference proteome</keyword>
<organism evidence="2 3">
    <name type="scientific">Huiozyma naganishii (strain ATCC MYA-139 / BCRC 22969 / CBS 8797 / KCTC 17520 / NBRC 10181 / NCYC 3082 / Yp74L-3)</name>
    <name type="common">Yeast</name>
    <name type="synonym">Kazachstania naganishii</name>
    <dbReference type="NCBI Taxonomy" id="1071383"/>
    <lineage>
        <taxon>Eukaryota</taxon>
        <taxon>Fungi</taxon>
        <taxon>Dikarya</taxon>
        <taxon>Ascomycota</taxon>
        <taxon>Saccharomycotina</taxon>
        <taxon>Saccharomycetes</taxon>
        <taxon>Saccharomycetales</taxon>
        <taxon>Saccharomycetaceae</taxon>
        <taxon>Huiozyma</taxon>
    </lineage>
</organism>
<dbReference type="GO" id="GO:0055088">
    <property type="term" value="P:lipid homeostasis"/>
    <property type="evidence" value="ECO:0007669"/>
    <property type="project" value="EnsemblFungi"/>
</dbReference>
<dbReference type="RefSeq" id="XP_022462303.1">
    <property type="nucleotide sequence ID" value="XM_022608074.1"/>
</dbReference>
<dbReference type="GO" id="GO:0005811">
    <property type="term" value="C:lipid droplet"/>
    <property type="evidence" value="ECO:0007669"/>
    <property type="project" value="EnsemblFungi"/>
</dbReference>
<dbReference type="Pfam" id="PF00561">
    <property type="entry name" value="Abhydrolase_1"/>
    <property type="match status" value="1"/>
</dbReference>
<dbReference type="InterPro" id="IPR000073">
    <property type="entry name" value="AB_hydrolase_1"/>
</dbReference>
<dbReference type="eggNOG" id="ENOG502QVGS">
    <property type="taxonomic scope" value="Eukaryota"/>
</dbReference>
<evidence type="ECO:0000313" key="3">
    <source>
        <dbReference type="Proteomes" id="UP000006310"/>
    </source>
</evidence>
<dbReference type="InterPro" id="IPR050266">
    <property type="entry name" value="AB_hydrolase_sf"/>
</dbReference>
<name>J7RTJ7_HUIN7</name>
<dbReference type="Gene3D" id="3.40.50.1820">
    <property type="entry name" value="alpha/beta hydrolase"/>
    <property type="match status" value="1"/>
</dbReference>
<dbReference type="OrthoDB" id="428974at2759"/>